<dbReference type="EMBL" id="LXQA010096697">
    <property type="protein sequence ID" value="MCI15484.1"/>
    <property type="molecule type" value="Genomic_DNA"/>
</dbReference>
<comment type="caution">
    <text evidence="2">The sequence shown here is derived from an EMBL/GenBank/DDBJ whole genome shotgun (WGS) entry which is preliminary data.</text>
</comment>
<sequence>MSSRMSFIEAHRITNVHELNDQLTQINNMLDIEKSYSGELIDMRKMFEVNYWWASPIDGMKKNQLELLKKELEELKKLAAEHVDRLVTQGATTQTQKA</sequence>
<feature type="coiled-coil region" evidence="1">
    <location>
        <begin position="61"/>
        <end position="89"/>
    </location>
</feature>
<evidence type="ECO:0000313" key="2">
    <source>
        <dbReference type="EMBL" id="MCI15484.1"/>
    </source>
</evidence>
<dbReference type="AlphaFoldDB" id="A0A392PUI7"/>
<protein>
    <submittedName>
        <fullName evidence="2">Agamous-like MADS-box protein AGL62-like</fullName>
    </submittedName>
</protein>
<accession>A0A392PUI7</accession>
<evidence type="ECO:0000256" key="1">
    <source>
        <dbReference type="SAM" id="Coils"/>
    </source>
</evidence>
<organism evidence="2 3">
    <name type="scientific">Trifolium medium</name>
    <dbReference type="NCBI Taxonomy" id="97028"/>
    <lineage>
        <taxon>Eukaryota</taxon>
        <taxon>Viridiplantae</taxon>
        <taxon>Streptophyta</taxon>
        <taxon>Embryophyta</taxon>
        <taxon>Tracheophyta</taxon>
        <taxon>Spermatophyta</taxon>
        <taxon>Magnoliopsida</taxon>
        <taxon>eudicotyledons</taxon>
        <taxon>Gunneridae</taxon>
        <taxon>Pentapetalae</taxon>
        <taxon>rosids</taxon>
        <taxon>fabids</taxon>
        <taxon>Fabales</taxon>
        <taxon>Fabaceae</taxon>
        <taxon>Papilionoideae</taxon>
        <taxon>50 kb inversion clade</taxon>
        <taxon>NPAAA clade</taxon>
        <taxon>Hologalegina</taxon>
        <taxon>IRL clade</taxon>
        <taxon>Trifolieae</taxon>
        <taxon>Trifolium</taxon>
    </lineage>
</organism>
<keyword evidence="3" id="KW-1185">Reference proteome</keyword>
<name>A0A392PUI7_9FABA</name>
<evidence type="ECO:0000313" key="3">
    <source>
        <dbReference type="Proteomes" id="UP000265520"/>
    </source>
</evidence>
<reference evidence="2 3" key="1">
    <citation type="journal article" date="2018" name="Front. Plant Sci.">
        <title>Red Clover (Trifolium pratense) and Zigzag Clover (T. medium) - A Picture of Genomic Similarities and Differences.</title>
        <authorList>
            <person name="Dluhosova J."/>
            <person name="Istvanek J."/>
            <person name="Nedelnik J."/>
            <person name="Repkova J."/>
        </authorList>
    </citation>
    <scope>NUCLEOTIDE SEQUENCE [LARGE SCALE GENOMIC DNA]</scope>
    <source>
        <strain evidence="3">cv. 10/8</strain>
        <tissue evidence="2">Leaf</tissue>
    </source>
</reference>
<proteinExistence type="predicted"/>
<keyword evidence="1" id="KW-0175">Coiled coil</keyword>
<dbReference type="Gene3D" id="6.10.140.920">
    <property type="match status" value="1"/>
</dbReference>
<dbReference type="Proteomes" id="UP000265520">
    <property type="component" value="Unassembled WGS sequence"/>
</dbReference>